<name>A0A6J5L4C4_9CAUD</name>
<organism evidence="1">
    <name type="scientific">uncultured Caudovirales phage</name>
    <dbReference type="NCBI Taxonomy" id="2100421"/>
    <lineage>
        <taxon>Viruses</taxon>
        <taxon>Duplodnaviria</taxon>
        <taxon>Heunggongvirae</taxon>
        <taxon>Uroviricota</taxon>
        <taxon>Caudoviricetes</taxon>
        <taxon>Peduoviridae</taxon>
        <taxon>Maltschvirus</taxon>
        <taxon>Maltschvirus maltsch</taxon>
    </lineage>
</organism>
<reference evidence="1" key="1">
    <citation type="submission" date="2020-04" db="EMBL/GenBank/DDBJ databases">
        <authorList>
            <person name="Chiriac C."/>
            <person name="Salcher M."/>
            <person name="Ghai R."/>
            <person name="Kavagutti S V."/>
        </authorList>
    </citation>
    <scope>NUCLEOTIDE SEQUENCE</scope>
</reference>
<proteinExistence type="predicted"/>
<dbReference type="EMBL" id="LR796230">
    <property type="protein sequence ID" value="CAB4128635.1"/>
    <property type="molecule type" value="Genomic_DNA"/>
</dbReference>
<evidence type="ECO:0000313" key="1">
    <source>
        <dbReference type="EMBL" id="CAB4128635.1"/>
    </source>
</evidence>
<sequence>MAEQYRAFSGVRAKLRFEGNLEAGWMTGLSGEEVINNVRVDVCGDILTQEIEPTGYTVSFNANFVRILRRSLKKMGIWPGKIDTATIVNWPAMSADVYDSLDPNAAPIHRVIGLKPASRSFNVDRNGLMTTNSRWEGIMLYDEDGAAGA</sequence>
<protein>
    <submittedName>
        <fullName evidence="1">Uncharacterized protein</fullName>
    </submittedName>
</protein>
<gene>
    <name evidence="1" type="ORF">UFOVP114_50</name>
</gene>
<accession>A0A6J5L4C4</accession>